<gene>
    <name evidence="1" type="ORF">MiAbB_01082</name>
</gene>
<dbReference type="EMBL" id="BIFY01000012">
    <property type="protein sequence ID" value="GCE59170.1"/>
    <property type="molecule type" value="Genomic_DNA"/>
</dbReference>
<dbReference type="Proteomes" id="UP000289660">
    <property type="component" value="Unassembled WGS sequence"/>
</dbReference>
<accession>A0A402DAH0</accession>
<comment type="caution">
    <text evidence="1">The sequence shown here is derived from an EMBL/GenBank/DDBJ whole genome shotgun (WGS) entry which is preliminary data.</text>
</comment>
<organism evidence="1 2">
    <name type="scientific">Microcystis aeruginosa NIES-4285</name>
    <dbReference type="NCBI Taxonomy" id="2497681"/>
    <lineage>
        <taxon>Bacteria</taxon>
        <taxon>Bacillati</taxon>
        <taxon>Cyanobacteriota</taxon>
        <taxon>Cyanophyceae</taxon>
        <taxon>Oscillatoriophycideae</taxon>
        <taxon>Chroococcales</taxon>
        <taxon>Microcystaceae</taxon>
        <taxon>Microcystis</taxon>
    </lineage>
</organism>
<evidence type="ECO:0000313" key="1">
    <source>
        <dbReference type="EMBL" id="GCE59170.1"/>
    </source>
</evidence>
<proteinExistence type="predicted"/>
<dbReference type="AlphaFoldDB" id="A0A402DAH0"/>
<name>A0A402DAH0_MICAE</name>
<evidence type="ECO:0000313" key="2">
    <source>
        <dbReference type="Proteomes" id="UP000289660"/>
    </source>
</evidence>
<sequence>MKNYLLTVMLLSSLAYGVAVGKIHPYDYVFIYTINELAKRQGGDNQGGKR</sequence>
<dbReference type="RefSeq" id="WP_216642641.1">
    <property type="nucleotide sequence ID" value="NZ_BIFY01000012.1"/>
</dbReference>
<protein>
    <submittedName>
        <fullName evidence="1">Uncharacterized protein</fullName>
    </submittedName>
</protein>
<reference evidence="2" key="1">
    <citation type="submission" date="2018-12" db="EMBL/GenBank/DDBJ databases">
        <title>Genome sequence of Microcystis aeruginosa NIES-4285.</title>
        <authorList>
            <person name="Tanabe Y."/>
        </authorList>
    </citation>
    <scope>NUCLEOTIDE SEQUENCE [LARGE SCALE GENOMIC DNA]</scope>
    <source>
        <strain evidence="2">NIES-4285</strain>
    </source>
</reference>